<dbReference type="GO" id="GO:0008654">
    <property type="term" value="P:phospholipid biosynthetic process"/>
    <property type="evidence" value="ECO:0007669"/>
    <property type="project" value="TreeGrafter"/>
</dbReference>
<sequence>MTKRKLSFSDDERASPAPAISAVESPLAPSHPDDGFHDDMVDAAEALTHLHTVTPVTTPPPQQLPAQQVHPIVSQVERLSKTPLVQGAAKYYESSKRNYPHFNYAARMVERAALPVVSKIEVNLNSRHQSRLEAAQVAEFEHKLRQRDGDGIKKRRLSEDSTASSRQGELKTVSAETKKRLQFCLHILKLANDNINDKVHYLQEVMDEREQRQEELAKESVEAKENKEKEEKEKEAARPEAAAESEIVCTVKKIIHLISNFKPSSLSTEPLSPVSSHQANSTMVVDNQLKSTIRDIILRLPSSVATQQQPQRQDRIFVFAKESLNMISKLTNVLNEQLEMAEHWMADGDDGGDTPHGPTPGSTTPGGMSDISRVDSQSTLASASATGPCKRISIDDLTES</sequence>
<dbReference type="EMBL" id="SWFT01000137">
    <property type="protein sequence ID" value="KAA8898748.1"/>
    <property type="molecule type" value="Genomic_DNA"/>
</dbReference>
<feature type="compositionally biased region" description="Basic and acidic residues" evidence="1">
    <location>
        <begin position="212"/>
        <end position="238"/>
    </location>
</feature>
<dbReference type="Proteomes" id="UP000449547">
    <property type="component" value="Unassembled WGS sequence"/>
</dbReference>
<evidence type="ECO:0000313" key="3">
    <source>
        <dbReference type="Proteomes" id="UP000449547"/>
    </source>
</evidence>
<dbReference type="AlphaFoldDB" id="A0A642UL37"/>
<feature type="region of interest" description="Disordered" evidence="1">
    <location>
        <begin position="1"/>
        <end position="38"/>
    </location>
</feature>
<evidence type="ECO:0000256" key="1">
    <source>
        <dbReference type="SAM" id="MobiDB-lite"/>
    </source>
</evidence>
<comment type="caution">
    <text evidence="2">The sequence shown here is derived from an EMBL/GenBank/DDBJ whole genome shotgun (WGS) entry which is preliminary data.</text>
</comment>
<dbReference type="GO" id="GO:0030968">
    <property type="term" value="P:endoplasmic reticulum unfolded protein response"/>
    <property type="evidence" value="ECO:0007669"/>
    <property type="project" value="TreeGrafter"/>
</dbReference>
<dbReference type="GO" id="GO:0003714">
    <property type="term" value="F:transcription corepressor activity"/>
    <property type="evidence" value="ECO:0007669"/>
    <property type="project" value="InterPro"/>
</dbReference>
<dbReference type="RefSeq" id="XP_034010673.1">
    <property type="nucleotide sequence ID" value="XM_034157482.1"/>
</dbReference>
<dbReference type="InterPro" id="IPR013927">
    <property type="entry name" value="TF_Opi1_Ccg-8"/>
</dbReference>
<dbReference type="PANTHER" id="PTHR38406">
    <property type="entry name" value="TRANSCRIPTIONAL REPRESSOR OPI1"/>
    <property type="match status" value="1"/>
</dbReference>
<feature type="compositionally biased region" description="Low complexity" evidence="1">
    <location>
        <begin position="355"/>
        <end position="367"/>
    </location>
</feature>
<dbReference type="VEuPathDB" id="FungiDB:DIURU_004592"/>
<name>A0A642UL37_DIURU</name>
<dbReference type="OrthoDB" id="2441642at2759"/>
<dbReference type="GO" id="GO:0006357">
    <property type="term" value="P:regulation of transcription by RNA polymerase II"/>
    <property type="evidence" value="ECO:0007669"/>
    <property type="project" value="TreeGrafter"/>
</dbReference>
<dbReference type="OMA" id="LEMAEHW"/>
<dbReference type="GO" id="GO:0005634">
    <property type="term" value="C:nucleus"/>
    <property type="evidence" value="ECO:0007669"/>
    <property type="project" value="TreeGrafter"/>
</dbReference>
<dbReference type="Pfam" id="PF08618">
    <property type="entry name" value="Opi1"/>
    <property type="match status" value="1"/>
</dbReference>
<proteinExistence type="predicted"/>
<feature type="region of interest" description="Disordered" evidence="1">
    <location>
        <begin position="212"/>
        <end position="241"/>
    </location>
</feature>
<dbReference type="GeneID" id="54783243"/>
<gene>
    <name evidence="2" type="ORF">DIURU_004592</name>
</gene>
<keyword evidence="3" id="KW-1185">Reference proteome</keyword>
<feature type="compositionally biased region" description="Polar residues" evidence="1">
    <location>
        <begin position="374"/>
        <end position="385"/>
    </location>
</feature>
<reference evidence="2 3" key="1">
    <citation type="submission" date="2019-07" db="EMBL/GenBank/DDBJ databases">
        <title>Genome assembly of two rare yeast pathogens: Diutina rugosa and Trichomonascus ciferrii.</title>
        <authorList>
            <person name="Mixao V."/>
            <person name="Saus E."/>
            <person name="Hansen A."/>
            <person name="Lass-Flor C."/>
            <person name="Gabaldon T."/>
        </authorList>
    </citation>
    <scope>NUCLEOTIDE SEQUENCE [LARGE SCALE GENOMIC DNA]</scope>
    <source>
        <strain evidence="2 3">CBS 613</strain>
    </source>
</reference>
<organism evidence="2 3">
    <name type="scientific">Diutina rugosa</name>
    <name type="common">Yeast</name>
    <name type="synonym">Candida rugosa</name>
    <dbReference type="NCBI Taxonomy" id="5481"/>
    <lineage>
        <taxon>Eukaryota</taxon>
        <taxon>Fungi</taxon>
        <taxon>Dikarya</taxon>
        <taxon>Ascomycota</taxon>
        <taxon>Saccharomycotina</taxon>
        <taxon>Pichiomycetes</taxon>
        <taxon>Debaryomycetaceae</taxon>
        <taxon>Diutina</taxon>
    </lineage>
</organism>
<feature type="region of interest" description="Disordered" evidence="1">
    <location>
        <begin position="149"/>
        <end position="172"/>
    </location>
</feature>
<dbReference type="PANTHER" id="PTHR38406:SF1">
    <property type="entry name" value="TRANSCRIPTIONAL REPRESSOR OPI1"/>
    <property type="match status" value="1"/>
</dbReference>
<protein>
    <submittedName>
        <fullName evidence="2">Uncharacterized protein</fullName>
    </submittedName>
</protein>
<feature type="region of interest" description="Disordered" evidence="1">
    <location>
        <begin position="345"/>
        <end position="400"/>
    </location>
</feature>
<dbReference type="GO" id="GO:0005783">
    <property type="term" value="C:endoplasmic reticulum"/>
    <property type="evidence" value="ECO:0007669"/>
    <property type="project" value="TreeGrafter"/>
</dbReference>
<accession>A0A642UL37</accession>
<evidence type="ECO:0000313" key="2">
    <source>
        <dbReference type="EMBL" id="KAA8898748.1"/>
    </source>
</evidence>